<dbReference type="PANTHER" id="PTHR10694:SF133">
    <property type="entry name" value="LYSINE-SPECIFIC DEMETHYLASE JMJ17"/>
    <property type="match status" value="1"/>
</dbReference>
<dbReference type="InterPro" id="IPR011011">
    <property type="entry name" value="Znf_FYVE_PHD"/>
</dbReference>
<dbReference type="GO" id="GO:0008270">
    <property type="term" value="F:zinc ion binding"/>
    <property type="evidence" value="ECO:0007669"/>
    <property type="project" value="UniProtKB-KW"/>
</dbReference>
<dbReference type="AlphaFoldDB" id="A0AAV0Q0B6"/>
<dbReference type="GO" id="GO:0010468">
    <property type="term" value="P:regulation of gene expression"/>
    <property type="evidence" value="ECO:0007669"/>
    <property type="project" value="UniProtKB-ARBA"/>
</dbReference>
<dbReference type="SUPFAM" id="SSF57903">
    <property type="entry name" value="FYVE/PHD zinc finger"/>
    <property type="match status" value="1"/>
</dbReference>
<evidence type="ECO:0000256" key="5">
    <source>
        <dbReference type="ARBA" id="ARBA00023242"/>
    </source>
</evidence>
<accession>A0AAV0Q0B6</accession>
<dbReference type="GO" id="GO:0005634">
    <property type="term" value="C:nucleus"/>
    <property type="evidence" value="ECO:0007669"/>
    <property type="project" value="UniProtKB-SubCell"/>
</dbReference>
<dbReference type="InterPro" id="IPR003347">
    <property type="entry name" value="JmjC_dom"/>
</dbReference>
<sequence>MGKGKRRAVEKGVLVQNSSSSPEASSSSLNVPPAPVYYSSQEEFKDPLEYIYQIRTEAERFLEEQCGRKLRKKRVVFEGEDLDLCKLFNAVKRCNKVWHIHYLSPPLKQIPPGNWYCFECLNSDKDSFGFVLGKKFMIDAFRRVADRTNKKWFGSEFASCAQIENKFWEIVEGLTGEVEVIPWNLNNLPKLKGSMLQAVHQNITGVMVPWLGEPKCWYIIPGSEAGSFEKVMKESLPDLFDAQPDLLFQLVTMLNPSVLQENGVPVYSVLQV</sequence>
<name>A0AAV0Q0B6_9ROSI</name>
<evidence type="ECO:0000256" key="4">
    <source>
        <dbReference type="ARBA" id="ARBA00022833"/>
    </source>
</evidence>
<reference evidence="9" key="1">
    <citation type="submission" date="2022-08" db="EMBL/GenBank/DDBJ databases">
        <authorList>
            <person name="Gutierrez-Valencia J."/>
        </authorList>
    </citation>
    <scope>NUCLEOTIDE SEQUENCE</scope>
</reference>
<feature type="domain" description="JmjC" evidence="7">
    <location>
        <begin position="206"/>
        <end position="271"/>
    </location>
</feature>
<feature type="compositionally biased region" description="Low complexity" evidence="6">
    <location>
        <begin position="18"/>
        <end position="28"/>
    </location>
</feature>
<dbReference type="Pfam" id="PF02373">
    <property type="entry name" value="JmjC"/>
    <property type="match status" value="1"/>
</dbReference>
<proteinExistence type="predicted"/>
<gene>
    <name evidence="9" type="ORF">LITE_LOCUS40721</name>
</gene>
<evidence type="ECO:0000313" key="10">
    <source>
        <dbReference type="Proteomes" id="UP001154282"/>
    </source>
</evidence>
<keyword evidence="4" id="KW-0862">Zinc</keyword>
<evidence type="ECO:0000256" key="2">
    <source>
        <dbReference type="ARBA" id="ARBA00022723"/>
    </source>
</evidence>
<comment type="subcellular location">
    <subcellularLocation>
        <location evidence="1">Nucleus</location>
    </subcellularLocation>
</comment>
<dbReference type="EMBL" id="CAMGYJ010000009">
    <property type="protein sequence ID" value="CAI0476295.1"/>
    <property type="molecule type" value="Genomic_DNA"/>
</dbReference>
<feature type="domain" description="JmjN" evidence="8">
    <location>
        <begin position="35"/>
        <end position="61"/>
    </location>
</feature>
<dbReference type="InterPro" id="IPR003349">
    <property type="entry name" value="JmjN"/>
</dbReference>
<evidence type="ECO:0000259" key="7">
    <source>
        <dbReference type="Pfam" id="PF02373"/>
    </source>
</evidence>
<dbReference type="GO" id="GO:0000785">
    <property type="term" value="C:chromatin"/>
    <property type="evidence" value="ECO:0007669"/>
    <property type="project" value="TreeGrafter"/>
</dbReference>
<evidence type="ECO:0000256" key="3">
    <source>
        <dbReference type="ARBA" id="ARBA00022771"/>
    </source>
</evidence>
<dbReference type="PANTHER" id="PTHR10694">
    <property type="entry name" value="LYSINE-SPECIFIC DEMETHYLASE"/>
    <property type="match status" value="1"/>
</dbReference>
<dbReference type="Proteomes" id="UP001154282">
    <property type="component" value="Unassembled WGS sequence"/>
</dbReference>
<keyword evidence="2" id="KW-0479">Metal-binding</keyword>
<evidence type="ECO:0000256" key="1">
    <source>
        <dbReference type="ARBA" id="ARBA00004123"/>
    </source>
</evidence>
<dbReference type="GO" id="GO:0032452">
    <property type="term" value="F:histone demethylase activity"/>
    <property type="evidence" value="ECO:0007669"/>
    <property type="project" value="TreeGrafter"/>
</dbReference>
<keyword evidence="10" id="KW-1185">Reference proteome</keyword>
<dbReference type="Gene3D" id="2.60.120.650">
    <property type="entry name" value="Cupin"/>
    <property type="match status" value="3"/>
</dbReference>
<evidence type="ECO:0000313" key="9">
    <source>
        <dbReference type="EMBL" id="CAI0476295.1"/>
    </source>
</evidence>
<feature type="region of interest" description="Disordered" evidence="6">
    <location>
        <begin position="1"/>
        <end position="31"/>
    </location>
</feature>
<organism evidence="9 10">
    <name type="scientific">Linum tenue</name>
    <dbReference type="NCBI Taxonomy" id="586396"/>
    <lineage>
        <taxon>Eukaryota</taxon>
        <taxon>Viridiplantae</taxon>
        <taxon>Streptophyta</taxon>
        <taxon>Embryophyta</taxon>
        <taxon>Tracheophyta</taxon>
        <taxon>Spermatophyta</taxon>
        <taxon>Magnoliopsida</taxon>
        <taxon>eudicotyledons</taxon>
        <taxon>Gunneridae</taxon>
        <taxon>Pentapetalae</taxon>
        <taxon>rosids</taxon>
        <taxon>fabids</taxon>
        <taxon>Malpighiales</taxon>
        <taxon>Linaceae</taxon>
        <taxon>Linum</taxon>
    </lineage>
</organism>
<evidence type="ECO:0000259" key="8">
    <source>
        <dbReference type="Pfam" id="PF02375"/>
    </source>
</evidence>
<comment type="caution">
    <text evidence="9">The sequence shown here is derived from an EMBL/GenBank/DDBJ whole genome shotgun (WGS) entry which is preliminary data.</text>
</comment>
<dbReference type="Pfam" id="PF02375">
    <property type="entry name" value="JmjN"/>
    <property type="match status" value="1"/>
</dbReference>
<keyword evidence="3" id="KW-0863">Zinc-finger</keyword>
<evidence type="ECO:0000256" key="6">
    <source>
        <dbReference type="SAM" id="MobiDB-lite"/>
    </source>
</evidence>
<protein>
    <submittedName>
        <fullName evidence="9">Uncharacterized protein</fullName>
    </submittedName>
</protein>
<keyword evidence="5" id="KW-0539">Nucleus</keyword>